<evidence type="ECO:0000313" key="1">
    <source>
        <dbReference type="EMBL" id="MCJ8015250.1"/>
    </source>
</evidence>
<organism evidence="1 2">
    <name type="scientific">Paenibacillus mangrovi</name>
    <dbReference type="NCBI Taxonomy" id="2931978"/>
    <lineage>
        <taxon>Bacteria</taxon>
        <taxon>Bacillati</taxon>
        <taxon>Bacillota</taxon>
        <taxon>Bacilli</taxon>
        <taxon>Bacillales</taxon>
        <taxon>Paenibacillaceae</taxon>
        <taxon>Paenibacillus</taxon>
    </lineage>
</organism>
<comment type="caution">
    <text evidence="1">The sequence shown here is derived from an EMBL/GenBank/DDBJ whole genome shotgun (WGS) entry which is preliminary data.</text>
</comment>
<dbReference type="RefSeq" id="WP_244731200.1">
    <property type="nucleotide sequence ID" value="NZ_JALIRP010000021.1"/>
</dbReference>
<gene>
    <name evidence="1" type="ORF">MUG84_26635</name>
</gene>
<dbReference type="AlphaFoldDB" id="A0A9X1WWN6"/>
<proteinExistence type="predicted"/>
<keyword evidence="2" id="KW-1185">Reference proteome</keyword>
<name>A0A9X1WWN6_9BACL</name>
<protein>
    <submittedName>
        <fullName evidence="1">Uncharacterized protein</fullName>
    </submittedName>
</protein>
<sequence>MTPERLLQRIAARQRLIKTIKMKEVCNDSELDEIIFELEEELRRKELNE</sequence>
<reference evidence="1" key="1">
    <citation type="submission" date="2022-04" db="EMBL/GenBank/DDBJ databases">
        <title>Paenibacillus mangrovi sp. nov., a novel endophytic bacterium isolated from bark of Kandelia candel.</title>
        <authorList>
            <person name="Tuo L."/>
        </authorList>
    </citation>
    <scope>NUCLEOTIDE SEQUENCE</scope>
    <source>
        <strain evidence="1">KQZ6P-2</strain>
    </source>
</reference>
<dbReference type="EMBL" id="JALIRP010000021">
    <property type="protein sequence ID" value="MCJ8015250.1"/>
    <property type="molecule type" value="Genomic_DNA"/>
</dbReference>
<evidence type="ECO:0000313" key="2">
    <source>
        <dbReference type="Proteomes" id="UP001139347"/>
    </source>
</evidence>
<dbReference type="Proteomes" id="UP001139347">
    <property type="component" value="Unassembled WGS sequence"/>
</dbReference>
<accession>A0A9X1WWN6</accession>